<dbReference type="Pfam" id="PF03176">
    <property type="entry name" value="MMPL"/>
    <property type="match status" value="2"/>
</dbReference>
<feature type="transmembrane region" description="Helical" evidence="6">
    <location>
        <begin position="262"/>
        <end position="281"/>
    </location>
</feature>
<dbReference type="Proteomes" id="UP000053797">
    <property type="component" value="Unassembled WGS sequence"/>
</dbReference>
<evidence type="ECO:0000256" key="5">
    <source>
        <dbReference type="ARBA" id="ARBA00023136"/>
    </source>
</evidence>
<dbReference type="RefSeq" id="WP_058265685.1">
    <property type="nucleotide sequence ID" value="NZ_FMYN01000004.1"/>
</dbReference>
<feature type="transmembrane region" description="Helical" evidence="6">
    <location>
        <begin position="517"/>
        <end position="536"/>
    </location>
</feature>
<evidence type="ECO:0000256" key="2">
    <source>
        <dbReference type="ARBA" id="ARBA00022475"/>
    </source>
</evidence>
<proteinExistence type="predicted"/>
<feature type="transmembrane region" description="Helical" evidence="6">
    <location>
        <begin position="345"/>
        <end position="363"/>
    </location>
</feature>
<feature type="transmembrane region" description="Helical" evidence="6">
    <location>
        <begin position="158"/>
        <end position="177"/>
    </location>
</feature>
<comment type="subcellular location">
    <subcellularLocation>
        <location evidence="1">Cell membrane</location>
        <topology evidence="1">Multi-pass membrane protein</topology>
    </subcellularLocation>
</comment>
<dbReference type="PANTHER" id="PTHR33406">
    <property type="entry name" value="MEMBRANE PROTEIN MJ1562-RELATED"/>
    <property type="match status" value="1"/>
</dbReference>
<dbReference type="SUPFAM" id="SSF82866">
    <property type="entry name" value="Multidrug efflux transporter AcrB transmembrane domain"/>
    <property type="match status" value="2"/>
</dbReference>
<evidence type="ECO:0000259" key="7">
    <source>
        <dbReference type="PROSITE" id="PS50156"/>
    </source>
</evidence>
<feature type="transmembrane region" description="Helical" evidence="6">
    <location>
        <begin position="626"/>
        <end position="646"/>
    </location>
</feature>
<dbReference type="PROSITE" id="PS50156">
    <property type="entry name" value="SSD"/>
    <property type="match status" value="1"/>
</dbReference>
<feature type="transmembrane region" description="Helical" evidence="6">
    <location>
        <begin position="12"/>
        <end position="31"/>
    </location>
</feature>
<dbReference type="GO" id="GO:0005886">
    <property type="term" value="C:plasma membrane"/>
    <property type="evidence" value="ECO:0007669"/>
    <property type="project" value="UniProtKB-SubCell"/>
</dbReference>
<dbReference type="InterPro" id="IPR050545">
    <property type="entry name" value="Mycobact_MmpL"/>
</dbReference>
<evidence type="ECO:0000256" key="3">
    <source>
        <dbReference type="ARBA" id="ARBA00022692"/>
    </source>
</evidence>
<dbReference type="InterPro" id="IPR004869">
    <property type="entry name" value="MMPL_dom"/>
</dbReference>
<feature type="transmembrane region" description="Helical" evidence="6">
    <location>
        <begin position="210"/>
        <end position="234"/>
    </location>
</feature>
<dbReference type="AlphaFoldDB" id="A0A0V8GE56"/>
<evidence type="ECO:0000313" key="9">
    <source>
        <dbReference type="Proteomes" id="UP000053797"/>
    </source>
</evidence>
<evidence type="ECO:0000256" key="4">
    <source>
        <dbReference type="ARBA" id="ARBA00022989"/>
    </source>
</evidence>
<evidence type="ECO:0000313" key="8">
    <source>
        <dbReference type="EMBL" id="KSU48450.1"/>
    </source>
</evidence>
<accession>A0A0V8GE56</accession>
<dbReference type="PANTHER" id="PTHR33406:SF13">
    <property type="entry name" value="MEMBRANE PROTEIN YDFJ"/>
    <property type="match status" value="1"/>
</dbReference>
<name>A0A0V8GE56_9BACL</name>
<organism evidence="8 9">
    <name type="scientific">Exiguobacterium indicum</name>
    <dbReference type="NCBI Taxonomy" id="296995"/>
    <lineage>
        <taxon>Bacteria</taxon>
        <taxon>Bacillati</taxon>
        <taxon>Bacillota</taxon>
        <taxon>Bacilli</taxon>
        <taxon>Bacillales</taxon>
        <taxon>Bacillales Family XII. Incertae Sedis</taxon>
        <taxon>Exiguobacterium</taxon>
    </lineage>
</organism>
<keyword evidence="5 6" id="KW-0472">Membrane</keyword>
<feature type="transmembrane region" description="Helical" evidence="6">
    <location>
        <begin position="575"/>
        <end position="592"/>
    </location>
</feature>
<dbReference type="InterPro" id="IPR000731">
    <property type="entry name" value="SSD"/>
</dbReference>
<comment type="caution">
    <text evidence="8">The sequence shown here is derived from an EMBL/GenBank/DDBJ whole genome shotgun (WGS) entry which is preliminary data.</text>
</comment>
<feature type="transmembrane region" description="Helical" evidence="6">
    <location>
        <begin position="287"/>
        <end position="314"/>
    </location>
</feature>
<keyword evidence="4 6" id="KW-1133">Transmembrane helix</keyword>
<dbReference type="OrthoDB" id="7051771at2"/>
<sequence>MQRLGHLMSTYFRGVLIVWAILLVVLGYFAYQLPDRLEGNGFTRDGDFQRVETVLDQDFGQDPHTIIVLFENQENLQQTMVEHVERFRDIKGVGNVTGPVENPRAIRDDKGYVTVGVPTLDAKWAAAVTRQLDDTGTIRLTGEPVVVDDLNTASKNDLIRAELIGIPAALIVLLLVFGTPVAAILPLIMGLVTFVFGAGVLYFVAGQQELSIFVLNAVAMISLALGIDFSLLYVNRFREERQDGQDIRKAAIRSVETAGRSILFSGICVFVGLAGLLLIDVDVFRAVAIGTLVSVLGAVVSALTLLPALLIVFGKVLEKGRLFRQRAGRSEDRWRRLARFVMKRPVAVTILSLLLLLPCLLPLRDLTLNIPQATALPESYPSRLAFESWEKTFGNDGTDAVLILSADASSEVGREKIEDVTIRLESDPDVRSVVSAATIAEQQQVPLEQLVAVPAGREALTAFLSENDQARIDVNLKGDPGDAASQDWVRKMQADGYLVGGPAAFNQEIYDAIESKLPLAVGVVVLATFIILLIAFRSILIPIKAILMNLLSLGATFGLLVILFESGAVLPQETIGILTPVFIFSLVFGLSMDYEVFLVSRMEEYYDETGDNDYATEMGLAKTSKIITSAALIMIVVTGAFAFTGVSPIKQLGVGIALAIFIDATIVRMLLVPALMKLFGHWNWWWPGGRRKAIRK</sequence>
<feature type="transmembrane region" description="Helical" evidence="6">
    <location>
        <begin position="184"/>
        <end position="204"/>
    </location>
</feature>
<reference evidence="8 9" key="1">
    <citation type="journal article" date="2015" name="Int. J. Syst. Evol. Microbiol.">
        <title>Exiguobacterium enclense sp. nov., isolated from sediment.</title>
        <authorList>
            <person name="Dastager S.G."/>
            <person name="Mawlankar R."/>
            <person name="Sonalkar V.V."/>
            <person name="Thorat M.N."/>
            <person name="Mual P."/>
            <person name="Verma A."/>
            <person name="Krishnamurthi S."/>
            <person name="Tang S.K."/>
            <person name="Li W.J."/>
        </authorList>
    </citation>
    <scope>NUCLEOTIDE SEQUENCE [LARGE SCALE GENOMIC DNA]</scope>
    <source>
        <strain evidence="8 9">NIO-1109</strain>
    </source>
</reference>
<gene>
    <name evidence="8" type="ORF">AS033_12580</name>
</gene>
<keyword evidence="2" id="KW-1003">Cell membrane</keyword>
<dbReference type="Gene3D" id="1.20.1640.10">
    <property type="entry name" value="Multidrug efflux transporter AcrB transmembrane domain"/>
    <property type="match status" value="2"/>
</dbReference>
<evidence type="ECO:0000256" key="1">
    <source>
        <dbReference type="ARBA" id="ARBA00004651"/>
    </source>
</evidence>
<keyword evidence="3 6" id="KW-0812">Transmembrane</keyword>
<dbReference type="EMBL" id="LNQL01000004">
    <property type="protein sequence ID" value="KSU48450.1"/>
    <property type="molecule type" value="Genomic_DNA"/>
</dbReference>
<feature type="transmembrane region" description="Helical" evidence="6">
    <location>
        <begin position="548"/>
        <end position="569"/>
    </location>
</feature>
<evidence type="ECO:0000256" key="6">
    <source>
        <dbReference type="SAM" id="Phobius"/>
    </source>
</evidence>
<protein>
    <recommendedName>
        <fullName evidence="7">SSD domain-containing protein</fullName>
    </recommendedName>
</protein>
<feature type="domain" description="SSD" evidence="7">
    <location>
        <begin position="183"/>
        <end position="312"/>
    </location>
</feature>